<dbReference type="InterPro" id="IPR050374">
    <property type="entry name" value="RRT5_SRSF_SR"/>
</dbReference>
<dbReference type="InterPro" id="IPR000504">
    <property type="entry name" value="RRM_dom"/>
</dbReference>
<dbReference type="InterPro" id="IPR012677">
    <property type="entry name" value="Nucleotide-bd_a/b_plait_sf"/>
</dbReference>
<dbReference type="Pfam" id="PF00076">
    <property type="entry name" value="RRM_1"/>
    <property type="match status" value="1"/>
</dbReference>
<accession>A0A7S0B7S6</accession>
<protein>
    <recommendedName>
        <fullName evidence="4">RRM domain-containing protein</fullName>
    </recommendedName>
</protein>
<dbReference type="PANTHER" id="PTHR23003">
    <property type="entry name" value="RNA RECOGNITION MOTIF RRM DOMAIN CONTAINING PROTEIN"/>
    <property type="match status" value="1"/>
</dbReference>
<evidence type="ECO:0000313" key="5">
    <source>
        <dbReference type="EMBL" id="CAD8385915.1"/>
    </source>
</evidence>
<dbReference type="GO" id="GO:0005737">
    <property type="term" value="C:cytoplasm"/>
    <property type="evidence" value="ECO:0007669"/>
    <property type="project" value="TreeGrafter"/>
</dbReference>
<evidence type="ECO:0000259" key="4">
    <source>
        <dbReference type="PROSITE" id="PS50102"/>
    </source>
</evidence>
<proteinExistence type="predicted"/>
<dbReference type="Gene3D" id="3.30.70.330">
    <property type="match status" value="3"/>
</dbReference>
<feature type="compositionally biased region" description="Polar residues" evidence="3">
    <location>
        <begin position="398"/>
        <end position="412"/>
    </location>
</feature>
<dbReference type="InterPro" id="IPR035979">
    <property type="entry name" value="RBD_domain_sf"/>
</dbReference>
<feature type="domain" description="RRM" evidence="4">
    <location>
        <begin position="117"/>
        <end position="189"/>
    </location>
</feature>
<dbReference type="AlphaFoldDB" id="A0A7S0B7S6"/>
<feature type="region of interest" description="Disordered" evidence="3">
    <location>
        <begin position="361"/>
        <end position="454"/>
    </location>
</feature>
<dbReference type="PROSITE" id="PS50102">
    <property type="entry name" value="RRM"/>
    <property type="match status" value="1"/>
</dbReference>
<sequence>MNGMFPAKRTGGPCVKASNLVPGTTGATLKEALQTWGVTGIEEVAMSEGRFGPIAVMRFKTEAEAELMMMANGVQVEGMPMVLEYVPAAPAAPRRPFGQDRLGSWDAPAKRATAQSNFMKVTGLPKDIENQELVTFLRSYGVLGMAEVIVRKNLGLVRFETLQNVEAAISKADGAALKGEKLSLKGIDQFEWRALKARMDAVEDGGGAGGWDPDGDQGDGRDSSGFEWGMRDWMPTLGRARLGPGAAGSGFGASGCSGCGAAWRIPAGPGRQQSTGKTHIQRPLWMTEEHVVEVSNLPPGFTSARLRKLFHVFGIDYHTGTWVEPGECVGLVAFETALEAAEALRVDGALVEEYRISVTKAPPAEASQPAKPPSQGAGLGGQKMSRSILPAGGAARVQQPSGAVSRSSSTFASRLRPQESGGGGSSSSGSGGGCRQAAVQMQAQSGGVSPGGGNAIPAAFRAQAARSSAAWKGSEDGWDSWSGSWDDLGATWGVSRGGACKGGAGKASTAGWGSQGWDGWGYGHRAAAPMWGKRSVPY</sequence>
<name>A0A7S0B7S6_9DINO</name>
<dbReference type="GO" id="GO:0005634">
    <property type="term" value="C:nucleus"/>
    <property type="evidence" value="ECO:0007669"/>
    <property type="project" value="TreeGrafter"/>
</dbReference>
<dbReference type="CDD" id="cd00590">
    <property type="entry name" value="RRM_SF"/>
    <property type="match status" value="2"/>
</dbReference>
<gene>
    <name evidence="5" type="ORF">PBAH0796_LOCUS29603</name>
</gene>
<feature type="region of interest" description="Disordered" evidence="3">
    <location>
        <begin position="204"/>
        <end position="225"/>
    </location>
</feature>
<dbReference type="SMART" id="SM00360">
    <property type="entry name" value="RRM"/>
    <property type="match status" value="3"/>
</dbReference>
<evidence type="ECO:0000256" key="1">
    <source>
        <dbReference type="ARBA" id="ARBA00022884"/>
    </source>
</evidence>
<dbReference type="SUPFAM" id="SSF54928">
    <property type="entry name" value="RNA-binding domain, RBD"/>
    <property type="match status" value="2"/>
</dbReference>
<feature type="compositionally biased region" description="Gly residues" evidence="3">
    <location>
        <begin position="420"/>
        <end position="434"/>
    </location>
</feature>
<dbReference type="EMBL" id="HBEG01048536">
    <property type="protein sequence ID" value="CAD8385915.1"/>
    <property type="molecule type" value="Transcribed_RNA"/>
</dbReference>
<evidence type="ECO:0000256" key="2">
    <source>
        <dbReference type="PROSITE-ProRule" id="PRU00176"/>
    </source>
</evidence>
<dbReference type="GO" id="GO:0003729">
    <property type="term" value="F:mRNA binding"/>
    <property type="evidence" value="ECO:0007669"/>
    <property type="project" value="TreeGrafter"/>
</dbReference>
<evidence type="ECO:0000256" key="3">
    <source>
        <dbReference type="SAM" id="MobiDB-lite"/>
    </source>
</evidence>
<keyword evidence="1 2" id="KW-0694">RNA-binding</keyword>
<reference evidence="5" key="1">
    <citation type="submission" date="2021-01" db="EMBL/GenBank/DDBJ databases">
        <authorList>
            <person name="Corre E."/>
            <person name="Pelletier E."/>
            <person name="Niang G."/>
            <person name="Scheremetjew M."/>
            <person name="Finn R."/>
            <person name="Kale V."/>
            <person name="Holt S."/>
            <person name="Cochrane G."/>
            <person name="Meng A."/>
            <person name="Brown T."/>
            <person name="Cohen L."/>
        </authorList>
    </citation>
    <scope>NUCLEOTIDE SEQUENCE</scope>
    <source>
        <strain evidence="5">Pbaha01</strain>
    </source>
</reference>
<organism evidence="5">
    <name type="scientific">Pyrodinium bahamense</name>
    <dbReference type="NCBI Taxonomy" id="73915"/>
    <lineage>
        <taxon>Eukaryota</taxon>
        <taxon>Sar</taxon>
        <taxon>Alveolata</taxon>
        <taxon>Dinophyceae</taxon>
        <taxon>Gonyaulacales</taxon>
        <taxon>Pyrocystaceae</taxon>
        <taxon>Pyrodinium</taxon>
    </lineage>
</organism>